<feature type="chain" id="PRO_5045767147" evidence="1">
    <location>
        <begin position="28"/>
        <end position="211"/>
    </location>
</feature>
<name>A0ABV0JUX2_9CYAN</name>
<organism evidence="2 3">
    <name type="scientific">Funiculus sociatus GB2-A5</name>
    <dbReference type="NCBI Taxonomy" id="2933946"/>
    <lineage>
        <taxon>Bacteria</taxon>
        <taxon>Bacillati</taxon>
        <taxon>Cyanobacteriota</taxon>
        <taxon>Cyanophyceae</taxon>
        <taxon>Coleofasciculales</taxon>
        <taxon>Coleofasciculaceae</taxon>
        <taxon>Funiculus</taxon>
    </lineage>
</organism>
<evidence type="ECO:0000313" key="2">
    <source>
        <dbReference type="EMBL" id="MEP0866451.1"/>
    </source>
</evidence>
<dbReference type="EMBL" id="JAMPKK010000043">
    <property type="protein sequence ID" value="MEP0866451.1"/>
    <property type="molecule type" value="Genomic_DNA"/>
</dbReference>
<sequence>MVKRFHRIILTNACIAASFLLAKPTYASPFLAPLPELFLSADPSNLPARILDLPPGLRTEPILEEFDFDICKDIPLGVGIPGFQPGVHNSVVQNILGAPSGNLRGYWPNTRAIFYQLVPDEVSLGFLLDKASGMVRQTEAAFAQEVDHQVMLVTLNSMLGCQINDEIKQGLQQVKQRQSRKYSFSVKALKGVIERDRSDRVYIGIWQAGLH</sequence>
<feature type="signal peptide" evidence="1">
    <location>
        <begin position="1"/>
        <end position="27"/>
    </location>
</feature>
<proteinExistence type="predicted"/>
<comment type="caution">
    <text evidence="2">The sequence shown here is derived from an EMBL/GenBank/DDBJ whole genome shotgun (WGS) entry which is preliminary data.</text>
</comment>
<evidence type="ECO:0000256" key="1">
    <source>
        <dbReference type="SAM" id="SignalP"/>
    </source>
</evidence>
<gene>
    <name evidence="2" type="ORF">NDI37_18495</name>
</gene>
<dbReference type="Proteomes" id="UP001442494">
    <property type="component" value="Unassembled WGS sequence"/>
</dbReference>
<accession>A0ABV0JUX2</accession>
<keyword evidence="3" id="KW-1185">Reference proteome</keyword>
<dbReference type="RefSeq" id="WP_199294980.1">
    <property type="nucleotide sequence ID" value="NZ_JAMPKK010000043.1"/>
</dbReference>
<keyword evidence="1" id="KW-0732">Signal</keyword>
<protein>
    <submittedName>
        <fullName evidence="2">Uncharacterized protein</fullName>
    </submittedName>
</protein>
<evidence type="ECO:0000313" key="3">
    <source>
        <dbReference type="Proteomes" id="UP001442494"/>
    </source>
</evidence>
<reference evidence="2 3" key="1">
    <citation type="submission" date="2022-04" db="EMBL/GenBank/DDBJ databases">
        <title>Positive selection, recombination, and allopatry shape intraspecific diversity of widespread and dominant cyanobacteria.</title>
        <authorList>
            <person name="Wei J."/>
            <person name="Shu W."/>
            <person name="Hu C."/>
        </authorList>
    </citation>
    <scope>NUCLEOTIDE SEQUENCE [LARGE SCALE GENOMIC DNA]</scope>
    <source>
        <strain evidence="2 3">GB2-A5</strain>
    </source>
</reference>